<organism evidence="7 8">
    <name type="scientific">Branchiostoma floridae</name>
    <name type="common">Florida lancelet</name>
    <name type="synonym">Amphioxus</name>
    <dbReference type="NCBI Taxonomy" id="7739"/>
    <lineage>
        <taxon>Eukaryota</taxon>
        <taxon>Metazoa</taxon>
        <taxon>Chordata</taxon>
        <taxon>Cephalochordata</taxon>
        <taxon>Leptocardii</taxon>
        <taxon>Amphioxiformes</taxon>
        <taxon>Branchiostomatidae</taxon>
        <taxon>Branchiostoma</taxon>
    </lineage>
</organism>
<feature type="compositionally biased region" description="Low complexity" evidence="5">
    <location>
        <begin position="134"/>
        <end position="146"/>
    </location>
</feature>
<dbReference type="OMA" id="YCMRSTQ"/>
<dbReference type="Proteomes" id="UP000001554">
    <property type="component" value="Chromosome 11"/>
</dbReference>
<feature type="region of interest" description="Disordered" evidence="5">
    <location>
        <begin position="614"/>
        <end position="647"/>
    </location>
</feature>
<dbReference type="GO" id="GO:0005068">
    <property type="term" value="F:transmembrane receptor protein tyrosine kinase adaptor activity"/>
    <property type="evidence" value="ECO:0000318"/>
    <property type="project" value="GO_Central"/>
</dbReference>
<evidence type="ECO:0000256" key="2">
    <source>
        <dbReference type="ARBA" id="ARBA00022553"/>
    </source>
</evidence>
<feature type="region of interest" description="Disordered" evidence="5">
    <location>
        <begin position="394"/>
        <end position="423"/>
    </location>
</feature>
<feature type="compositionally biased region" description="Pro residues" evidence="5">
    <location>
        <begin position="614"/>
        <end position="623"/>
    </location>
</feature>
<proteinExistence type="inferred from homology"/>
<dbReference type="Gene3D" id="6.10.140.110">
    <property type="match status" value="1"/>
</dbReference>
<sequence length="687" mass="74907">MLFCSISIQVLVRRSGTRDSSKTGKNSRKNLGGGREKDMAAANGALGGHLDPFSSHGWMEFCESKAQQAAVDFSRSFRKYLNDHPEYDTPEAGPTFAKRFTLHFLEHFDDQVQRVFVPEIQKPFFGENEEEVTVRSVSSSSSSKPPRSGPGAVPVTSSQLPRSKSAEHGRNSVELDPRSLPPVSPSADDLSRRASPHKSSKTTLRKRLSLKYVKGSVSRMLRRQSSDSGTGSPPLPRHPEERAGARGSPNRKTKDGASVGKLQPKIDVTDIKKEGTVNQLVGEDYHGRNKWEKCRLLLVKTPGGYMLECYTPAKSSKPKNGIFCSLIKEARETTPLEIPDTENTFVLRFWSFPSDSPPRWQAENNMEYIYECHDVEDMQSWLANIRECMIGGRESEKPAFPSPSLPRSRGGSSTGKPAGQHHHGEVTTAVGAVGGTNTVEKPTASVAPNAAVPSGDSTPPGTPPPQVPPRIPADCTEVPTHPPVMESGAARWLAGRSSQPTESDHPLAGYPWFHGTLSRLEAAQLVLAQGPMGHGVFLVRQSETRRGEYVLTFNYQGRAKHLRMSLNNEGQCRVQHLWFQTIFDMLEHFRTHPIPLESGGPADITLSSYVVCSPPQPQQPPSNPQVAAIPASQSSGNLSTESGEGARGNLVATFSGSVRLRTSSLGSQASDSSDVQARAVENQYSFV</sequence>
<dbReference type="GeneID" id="118425857"/>
<dbReference type="Pfam" id="PF08916">
    <property type="entry name" value="Phe_ZIP"/>
    <property type="match status" value="1"/>
</dbReference>
<feature type="compositionally biased region" description="Polar residues" evidence="5">
    <location>
        <begin position="631"/>
        <end position="642"/>
    </location>
</feature>
<dbReference type="GO" id="GO:0005886">
    <property type="term" value="C:plasma membrane"/>
    <property type="evidence" value="ECO:0000318"/>
    <property type="project" value="GO_Central"/>
</dbReference>
<dbReference type="InterPro" id="IPR001849">
    <property type="entry name" value="PH_domain"/>
</dbReference>
<evidence type="ECO:0000256" key="5">
    <source>
        <dbReference type="SAM" id="MobiDB-lite"/>
    </source>
</evidence>
<accession>A0A9J7LYN9</accession>
<dbReference type="PANTHER" id="PTHR10872:SF2">
    <property type="entry name" value="LNK, ISOFORM D"/>
    <property type="match status" value="1"/>
</dbReference>
<dbReference type="Pfam" id="PF00017">
    <property type="entry name" value="SH2"/>
    <property type="match status" value="1"/>
</dbReference>
<feature type="region of interest" description="Disordered" evidence="5">
    <location>
        <begin position="128"/>
        <end position="263"/>
    </location>
</feature>
<feature type="compositionally biased region" description="Pro residues" evidence="5">
    <location>
        <begin position="460"/>
        <end position="469"/>
    </location>
</feature>
<protein>
    <submittedName>
        <fullName evidence="8">SH2B adapter protein 2-like isoform X1</fullName>
    </submittedName>
</protein>
<dbReference type="SMART" id="SM00252">
    <property type="entry name" value="SH2"/>
    <property type="match status" value="1"/>
</dbReference>
<dbReference type="RefSeq" id="XP_035690870.1">
    <property type="nucleotide sequence ID" value="XM_035834977.1"/>
</dbReference>
<feature type="domain" description="SH2" evidence="6">
    <location>
        <begin position="512"/>
        <end position="610"/>
    </location>
</feature>
<evidence type="ECO:0000256" key="4">
    <source>
        <dbReference type="PROSITE-ProRule" id="PRU00191"/>
    </source>
</evidence>
<feature type="region of interest" description="Disordered" evidence="5">
    <location>
        <begin position="15"/>
        <end position="39"/>
    </location>
</feature>
<dbReference type="FunFam" id="3.30.505.10:FF:000008">
    <property type="entry name" value="SH2B adapter protein 1 isoform 2"/>
    <property type="match status" value="1"/>
</dbReference>
<dbReference type="PROSITE" id="PS50001">
    <property type="entry name" value="SH2"/>
    <property type="match status" value="1"/>
</dbReference>
<dbReference type="SUPFAM" id="SSF50729">
    <property type="entry name" value="PH domain-like"/>
    <property type="match status" value="1"/>
</dbReference>
<dbReference type="Gene3D" id="2.30.29.30">
    <property type="entry name" value="Pleckstrin-homology domain (PH domain)/Phosphotyrosine-binding domain (PTB)"/>
    <property type="match status" value="1"/>
</dbReference>
<keyword evidence="7" id="KW-1185">Reference proteome</keyword>
<comment type="similarity">
    <text evidence="1">Belongs to the SH2B adapter family.</text>
</comment>
<gene>
    <name evidence="8" type="primary">LOC118425857</name>
</gene>
<evidence type="ECO:0000313" key="7">
    <source>
        <dbReference type="Proteomes" id="UP000001554"/>
    </source>
</evidence>
<evidence type="ECO:0000256" key="3">
    <source>
        <dbReference type="ARBA" id="ARBA00022999"/>
    </source>
</evidence>
<dbReference type="InterPro" id="IPR035057">
    <property type="entry name" value="SH2B1_SH2"/>
</dbReference>
<dbReference type="OrthoDB" id="10047184at2759"/>
<dbReference type="AlphaFoldDB" id="A0A9J7LYN9"/>
<dbReference type="GO" id="GO:0035556">
    <property type="term" value="P:intracellular signal transduction"/>
    <property type="evidence" value="ECO:0000318"/>
    <property type="project" value="GO_Central"/>
</dbReference>
<feature type="compositionally biased region" description="Basic residues" evidence="5">
    <location>
        <begin position="194"/>
        <end position="209"/>
    </location>
</feature>
<dbReference type="InterPro" id="IPR030523">
    <property type="entry name" value="SH2B"/>
</dbReference>
<dbReference type="CDD" id="cd01231">
    <property type="entry name" value="PH_SH2B_family"/>
    <property type="match status" value="1"/>
</dbReference>
<dbReference type="Gene3D" id="3.30.505.10">
    <property type="entry name" value="SH2 domain"/>
    <property type="match status" value="1"/>
</dbReference>
<dbReference type="SUPFAM" id="SSF109805">
    <property type="entry name" value="Phenylalanine zipper"/>
    <property type="match status" value="1"/>
</dbReference>
<feature type="region of interest" description="Disordered" evidence="5">
    <location>
        <begin position="447"/>
        <end position="469"/>
    </location>
</feature>
<dbReference type="PRINTS" id="PR00401">
    <property type="entry name" value="SH2DOMAIN"/>
</dbReference>
<keyword evidence="2" id="KW-0597">Phosphoprotein</keyword>
<dbReference type="InterPro" id="IPR036860">
    <property type="entry name" value="SH2_dom_sf"/>
</dbReference>
<dbReference type="SUPFAM" id="SSF55550">
    <property type="entry name" value="SH2 domain"/>
    <property type="match status" value="1"/>
</dbReference>
<reference evidence="7" key="1">
    <citation type="journal article" date="2020" name="Nat. Ecol. Evol.">
        <title>Deeply conserved synteny resolves early events in vertebrate evolution.</title>
        <authorList>
            <person name="Simakov O."/>
            <person name="Marletaz F."/>
            <person name="Yue J.X."/>
            <person name="O'Connell B."/>
            <person name="Jenkins J."/>
            <person name="Brandt A."/>
            <person name="Calef R."/>
            <person name="Tung C.H."/>
            <person name="Huang T.K."/>
            <person name="Schmutz J."/>
            <person name="Satoh N."/>
            <person name="Yu J.K."/>
            <person name="Putnam N.H."/>
            <person name="Green R.E."/>
            <person name="Rokhsar D.S."/>
        </authorList>
    </citation>
    <scope>NUCLEOTIDE SEQUENCE [LARGE SCALE GENOMIC DNA]</scope>
    <source>
        <strain evidence="7">S238N-H82</strain>
    </source>
</reference>
<dbReference type="InterPro" id="IPR000980">
    <property type="entry name" value="SH2"/>
</dbReference>
<dbReference type="InterPro" id="IPR015012">
    <property type="entry name" value="Phe_ZIP"/>
</dbReference>
<name>A0A9J7LYN9_BRAFL</name>
<feature type="compositionally biased region" description="Basic and acidic residues" evidence="5">
    <location>
        <begin position="164"/>
        <end position="177"/>
    </location>
</feature>
<reference evidence="8" key="2">
    <citation type="submission" date="2025-08" db="UniProtKB">
        <authorList>
            <consortium name="RefSeq"/>
        </authorList>
    </citation>
    <scope>IDENTIFICATION</scope>
    <source>
        <strain evidence="8">S238N-H82</strain>
        <tissue evidence="8">Testes</tissue>
    </source>
</reference>
<dbReference type="KEGG" id="bfo:118425857"/>
<dbReference type="SMART" id="SM00233">
    <property type="entry name" value="PH"/>
    <property type="match status" value="1"/>
</dbReference>
<dbReference type="PANTHER" id="PTHR10872">
    <property type="entry name" value="SH2B ADAPTER PROTEIN"/>
    <property type="match status" value="1"/>
</dbReference>
<dbReference type="InterPro" id="IPR011993">
    <property type="entry name" value="PH-like_dom_sf"/>
</dbReference>
<evidence type="ECO:0000256" key="1">
    <source>
        <dbReference type="ARBA" id="ARBA00010220"/>
    </source>
</evidence>
<keyword evidence="3 4" id="KW-0727">SH2 domain</keyword>
<evidence type="ECO:0000313" key="8">
    <source>
        <dbReference type="RefSeq" id="XP_035690870.1"/>
    </source>
</evidence>
<evidence type="ECO:0000259" key="6">
    <source>
        <dbReference type="PROSITE" id="PS50001"/>
    </source>
</evidence>
<dbReference type="InterPro" id="IPR036290">
    <property type="entry name" value="Phe_ZIP_sf"/>
</dbReference>
<dbReference type="CDD" id="cd10346">
    <property type="entry name" value="SH2_SH2B_family"/>
    <property type="match status" value="1"/>
</dbReference>